<organism evidence="2 3">
    <name type="scientific">Prochlorococcus phage P-SSM7</name>
    <dbReference type="NCBI Taxonomy" id="445688"/>
    <lineage>
        <taxon>Viruses</taxon>
        <taxon>Duplodnaviria</taxon>
        <taxon>Heunggongvirae</taxon>
        <taxon>Uroviricota</taxon>
        <taxon>Caudoviricetes</taxon>
        <taxon>Pantevenvirales</taxon>
        <taxon>Kyanoviridae</taxon>
        <taxon>Palaemonvirus</taxon>
        <taxon>Palaemonvirus pssm7</taxon>
    </lineage>
</organism>
<accession>E3SNR4</accession>
<reference evidence="2 3" key="1">
    <citation type="journal article" date="2010" name="Environ. Microbiol.">
        <title>Genomic analysis of oceanic cyanobacterial myoviruses compared with T4-like myoviruses from diverse hosts and environments.</title>
        <authorList>
            <person name="Sullivan M.B."/>
            <person name="Huang K.H."/>
            <person name="Ignacio-Espinoza J.C."/>
            <person name="Berlin A.M."/>
            <person name="Kelly L."/>
            <person name="Weigele P.R."/>
            <person name="DeFrancesco A.S."/>
            <person name="Kern S.E."/>
            <person name="Thompson L.R."/>
            <person name="Young S."/>
            <person name="Yandava C."/>
            <person name="Fu R."/>
            <person name="Krastins B."/>
            <person name="Chase M."/>
            <person name="Sarracino D."/>
            <person name="Osburne M.S."/>
            <person name="Henn M.R."/>
            <person name="Chisholm S.W."/>
        </authorList>
    </citation>
    <scope>NUCLEOTIDE SEQUENCE [LARGE SCALE GENOMIC DNA]</scope>
    <source>
        <strain evidence="2">NATL1A-15</strain>
    </source>
</reference>
<dbReference type="KEGG" id="vg:10329458"/>
<evidence type="ECO:0000313" key="2">
    <source>
        <dbReference type="EMBL" id="ADO98957.1"/>
    </source>
</evidence>
<protein>
    <submittedName>
        <fullName evidence="2">Uncharacterized protein</fullName>
    </submittedName>
</protein>
<feature type="compositionally biased region" description="Polar residues" evidence="1">
    <location>
        <begin position="1"/>
        <end position="10"/>
    </location>
</feature>
<dbReference type="OrthoDB" id="38239at10239"/>
<evidence type="ECO:0000256" key="1">
    <source>
        <dbReference type="SAM" id="MobiDB-lite"/>
    </source>
</evidence>
<name>E3SNR4_9CAUD</name>
<dbReference type="Proteomes" id="UP000006532">
    <property type="component" value="Segment"/>
</dbReference>
<evidence type="ECO:0000313" key="3">
    <source>
        <dbReference type="Proteomes" id="UP000006532"/>
    </source>
</evidence>
<sequence>MTQKIDTQGMSGEAVEGCKDNVYPRDENGEPIYPPMDIKPLTLIEPKLKEELKALINEVLDEREYQKKLNGPYDMPEYSYRLDELQE</sequence>
<keyword evidence="3" id="KW-1185">Reference proteome</keyword>
<dbReference type="GeneID" id="10329458"/>
<dbReference type="RefSeq" id="YP_004324977.1">
    <property type="nucleotide sequence ID" value="NC_015290.1"/>
</dbReference>
<feature type="compositionally biased region" description="Basic and acidic residues" evidence="1">
    <location>
        <begin position="16"/>
        <end position="28"/>
    </location>
</feature>
<feature type="region of interest" description="Disordered" evidence="1">
    <location>
        <begin position="1"/>
        <end position="34"/>
    </location>
</feature>
<gene>
    <name evidence="2" type="ORF">PSSM7_150</name>
</gene>
<dbReference type="EMBL" id="GU071103">
    <property type="protein sequence ID" value="ADO98957.1"/>
    <property type="molecule type" value="Genomic_DNA"/>
</dbReference>
<proteinExistence type="predicted"/>